<dbReference type="Pfam" id="PF04389">
    <property type="entry name" value="Peptidase_M28"/>
    <property type="match status" value="1"/>
</dbReference>
<reference evidence="15" key="1">
    <citation type="journal article" date="2024" name="Gigascience">
        <title>Chromosome-level genome of the poultry shaft louse Menopon gallinae provides insight into the host-switching and adaptive evolution of parasitic lice.</title>
        <authorList>
            <person name="Xu Y."/>
            <person name="Ma L."/>
            <person name="Liu S."/>
            <person name="Liang Y."/>
            <person name="Liu Q."/>
            <person name="He Z."/>
            <person name="Tian L."/>
            <person name="Duan Y."/>
            <person name="Cai W."/>
            <person name="Li H."/>
            <person name="Song F."/>
        </authorList>
    </citation>
    <scope>NUCLEOTIDE SEQUENCE</scope>
    <source>
        <strain evidence="15">Cailab_2023a</strain>
    </source>
</reference>
<dbReference type="AlphaFoldDB" id="A0AAW2I8G6"/>
<dbReference type="PANTHER" id="PTHR12283:SF6">
    <property type="entry name" value="GLUTAMINYL-PEPTIDE CYCLOTRANSFERASE-RELATED"/>
    <property type="match status" value="1"/>
</dbReference>
<feature type="signal peptide" evidence="13">
    <location>
        <begin position="1"/>
        <end position="23"/>
    </location>
</feature>
<sequence>MFSNLNFYIFTILFFILIHKNGSVSWSRGPQENERIPLDFQTLRLSAEMASDDTHFREALDHILIPRVVGTANHTAVFNYITDKLQKLKWDVEVDTFMDRTPFGMKTFRNIIATPNTQAARYLDLACHYDSKMYDNFVFYAATDSAVPCAMLIQLAYSMDTALRNNQNEDIALRLIFFDGEEAFLSWSERDSLYGARHLAKKWAATASRDGTSMLRKIDLLVLLDLLGTPNPKFYNFFQNTLDEYSMIVNVQSQLVHRGLIGSNARYFTKKSTSDQIDDDHVPFLRRGVPVLHIIPVPFPRIWHTEHDTYDAIDFPTVDNLLKILTAFIVDYLVLALDK</sequence>
<dbReference type="GO" id="GO:0016603">
    <property type="term" value="F:glutaminyl-peptide cyclotransferase activity"/>
    <property type="evidence" value="ECO:0007669"/>
    <property type="project" value="UniProtKB-EC"/>
</dbReference>
<evidence type="ECO:0000256" key="1">
    <source>
        <dbReference type="ARBA" id="ARBA00000001"/>
    </source>
</evidence>
<comment type="catalytic activity">
    <reaction evidence="1">
        <text>N-terminal L-glutaminyl-[peptide] = N-terminal 5-oxo-L-prolyl-[peptide] + NH4(+)</text>
        <dbReference type="Rhea" id="RHEA:23652"/>
        <dbReference type="Rhea" id="RHEA-COMP:11736"/>
        <dbReference type="Rhea" id="RHEA-COMP:11846"/>
        <dbReference type="ChEBI" id="CHEBI:28938"/>
        <dbReference type="ChEBI" id="CHEBI:64722"/>
        <dbReference type="ChEBI" id="CHEBI:87215"/>
        <dbReference type="EC" id="2.3.2.5"/>
    </reaction>
</comment>
<evidence type="ECO:0000256" key="2">
    <source>
        <dbReference type="ARBA" id="ARBA00004613"/>
    </source>
</evidence>
<comment type="function">
    <text evidence="12">Acts as a glutaminyl-peptide cyclotransferase. Responsible for the biosynthesis of pyroglutamyl peptides. Might be more efficient in the conversion of tri and tetrapeptides in vitro. Might have a relative preference for substrates containing hydrophobic amino acids in vitro.</text>
</comment>
<comment type="caution">
    <text evidence="15">The sequence shown here is derived from an EMBL/GenBank/DDBJ whole genome shotgun (WGS) entry which is preliminary data.</text>
</comment>
<feature type="chain" id="PRO_5043374275" description="Glutaminyl-peptide cyclotransferase" evidence="13">
    <location>
        <begin position="24"/>
        <end position="339"/>
    </location>
</feature>
<evidence type="ECO:0000256" key="7">
    <source>
        <dbReference type="ARBA" id="ARBA00022679"/>
    </source>
</evidence>
<comment type="similarity">
    <text evidence="3">Belongs to the glutaminyl-peptide cyclotransferase family.</text>
</comment>
<evidence type="ECO:0000259" key="14">
    <source>
        <dbReference type="Pfam" id="PF04389"/>
    </source>
</evidence>
<evidence type="ECO:0000313" key="15">
    <source>
        <dbReference type="EMBL" id="KAL0278660.1"/>
    </source>
</evidence>
<dbReference type="InterPro" id="IPR007484">
    <property type="entry name" value="Peptidase_M28"/>
</dbReference>
<evidence type="ECO:0000256" key="10">
    <source>
        <dbReference type="ARBA" id="ARBA00023157"/>
    </source>
</evidence>
<dbReference type="SUPFAM" id="SSF53187">
    <property type="entry name" value="Zn-dependent exopeptidases"/>
    <property type="match status" value="1"/>
</dbReference>
<keyword evidence="10" id="KW-1015">Disulfide bond</keyword>
<keyword evidence="9" id="KW-0862">Zinc</keyword>
<dbReference type="EMBL" id="JARGDH010000001">
    <property type="protein sequence ID" value="KAL0278660.1"/>
    <property type="molecule type" value="Genomic_DNA"/>
</dbReference>
<gene>
    <name evidence="15" type="ORF">PYX00_000415</name>
</gene>
<keyword evidence="8" id="KW-0479">Metal-binding</keyword>
<keyword evidence="6" id="KW-0964">Secreted</keyword>
<dbReference type="PANTHER" id="PTHR12283">
    <property type="entry name" value="GLUTAMINYL-PEPTIDE CYCLOTRANSFERASE"/>
    <property type="match status" value="1"/>
</dbReference>
<dbReference type="Gene3D" id="3.40.630.10">
    <property type="entry name" value="Zn peptidases"/>
    <property type="match status" value="1"/>
</dbReference>
<evidence type="ECO:0000256" key="4">
    <source>
        <dbReference type="ARBA" id="ARBA00012012"/>
    </source>
</evidence>
<comment type="subcellular location">
    <subcellularLocation>
        <location evidence="2">Secreted</location>
    </subcellularLocation>
</comment>
<evidence type="ECO:0000256" key="13">
    <source>
        <dbReference type="SAM" id="SignalP"/>
    </source>
</evidence>
<dbReference type="FunFam" id="3.40.630.10:FF:000029">
    <property type="entry name" value="Glutaminyl-peptide cyclotransferase"/>
    <property type="match status" value="1"/>
</dbReference>
<proteinExistence type="inferred from homology"/>
<evidence type="ECO:0000256" key="11">
    <source>
        <dbReference type="ARBA" id="ARBA00023315"/>
    </source>
</evidence>
<evidence type="ECO:0000256" key="6">
    <source>
        <dbReference type="ARBA" id="ARBA00022525"/>
    </source>
</evidence>
<keyword evidence="11" id="KW-0012">Acyltransferase</keyword>
<keyword evidence="13" id="KW-0732">Signal</keyword>
<evidence type="ECO:0000256" key="3">
    <source>
        <dbReference type="ARBA" id="ARBA00006014"/>
    </source>
</evidence>
<name>A0AAW2I8G6_9NEOP</name>
<protein>
    <recommendedName>
        <fullName evidence="5">Glutaminyl-peptide cyclotransferase</fullName>
        <ecNumber evidence="4">2.3.2.5</ecNumber>
    </recommendedName>
</protein>
<dbReference type="CDD" id="cd03880">
    <property type="entry name" value="M28_QC_like"/>
    <property type="match status" value="1"/>
</dbReference>
<evidence type="ECO:0000256" key="12">
    <source>
        <dbReference type="ARBA" id="ARBA00057903"/>
    </source>
</evidence>
<dbReference type="GO" id="GO:0005576">
    <property type="term" value="C:extracellular region"/>
    <property type="evidence" value="ECO:0007669"/>
    <property type="project" value="UniProtKB-SubCell"/>
</dbReference>
<feature type="domain" description="Peptidase M28" evidence="14">
    <location>
        <begin position="110"/>
        <end position="328"/>
    </location>
</feature>
<accession>A0AAW2I8G6</accession>
<dbReference type="InterPro" id="IPR037457">
    <property type="entry name" value="M28_QC"/>
</dbReference>
<dbReference type="EC" id="2.3.2.5" evidence="4"/>
<keyword evidence="7" id="KW-0808">Transferase</keyword>
<organism evidence="15">
    <name type="scientific">Menopon gallinae</name>
    <name type="common">poultry shaft louse</name>
    <dbReference type="NCBI Taxonomy" id="328185"/>
    <lineage>
        <taxon>Eukaryota</taxon>
        <taxon>Metazoa</taxon>
        <taxon>Ecdysozoa</taxon>
        <taxon>Arthropoda</taxon>
        <taxon>Hexapoda</taxon>
        <taxon>Insecta</taxon>
        <taxon>Pterygota</taxon>
        <taxon>Neoptera</taxon>
        <taxon>Paraneoptera</taxon>
        <taxon>Psocodea</taxon>
        <taxon>Troctomorpha</taxon>
        <taxon>Phthiraptera</taxon>
        <taxon>Amblycera</taxon>
        <taxon>Menoponidae</taxon>
        <taxon>Menopon</taxon>
    </lineage>
</organism>
<dbReference type="GO" id="GO:0008270">
    <property type="term" value="F:zinc ion binding"/>
    <property type="evidence" value="ECO:0007669"/>
    <property type="project" value="TreeGrafter"/>
</dbReference>
<dbReference type="InterPro" id="IPR040234">
    <property type="entry name" value="QC/QCL"/>
</dbReference>
<evidence type="ECO:0000256" key="5">
    <source>
        <dbReference type="ARBA" id="ARBA00016861"/>
    </source>
</evidence>
<evidence type="ECO:0000256" key="8">
    <source>
        <dbReference type="ARBA" id="ARBA00022723"/>
    </source>
</evidence>
<evidence type="ECO:0000256" key="9">
    <source>
        <dbReference type="ARBA" id="ARBA00022833"/>
    </source>
</evidence>